<dbReference type="AlphaFoldDB" id="A0A9X2AY78"/>
<dbReference type="InterPro" id="IPR000182">
    <property type="entry name" value="GNAT_dom"/>
</dbReference>
<dbReference type="InterPro" id="IPR016181">
    <property type="entry name" value="Acyl_CoA_acyltransferase"/>
</dbReference>
<dbReference type="GO" id="GO:0016747">
    <property type="term" value="F:acyltransferase activity, transferring groups other than amino-acyl groups"/>
    <property type="evidence" value="ECO:0007669"/>
    <property type="project" value="InterPro"/>
</dbReference>
<keyword evidence="2" id="KW-0808">Transferase</keyword>
<dbReference type="PROSITE" id="PS51186">
    <property type="entry name" value="GNAT"/>
    <property type="match status" value="1"/>
</dbReference>
<accession>A0A9X2AY78</accession>
<keyword evidence="3" id="KW-1185">Reference proteome</keyword>
<keyword evidence="2" id="KW-0012">Acyltransferase</keyword>
<dbReference type="SUPFAM" id="SSF55729">
    <property type="entry name" value="Acyl-CoA N-acyltransferases (Nat)"/>
    <property type="match status" value="1"/>
</dbReference>
<gene>
    <name evidence="2" type="ORF">MUN33_01045</name>
</gene>
<dbReference type="RefSeq" id="WP_244803052.1">
    <property type="nucleotide sequence ID" value="NZ_JALIEA010000006.1"/>
</dbReference>
<dbReference type="Proteomes" id="UP001139207">
    <property type="component" value="Unassembled WGS sequence"/>
</dbReference>
<dbReference type="Gene3D" id="3.40.630.30">
    <property type="match status" value="1"/>
</dbReference>
<dbReference type="EC" id="2.3.1.-" evidence="2"/>
<comment type="caution">
    <text evidence="2">The sequence shown here is derived from an EMBL/GenBank/DDBJ whole genome shotgun (WGS) entry which is preliminary data.</text>
</comment>
<proteinExistence type="predicted"/>
<reference evidence="2" key="1">
    <citation type="submission" date="2022-04" db="EMBL/GenBank/DDBJ databases">
        <title>Corynebacterium kalidii LD5P10.</title>
        <authorList>
            <person name="Sun J.Q."/>
        </authorList>
    </citation>
    <scope>NUCLEOTIDE SEQUENCE</scope>
    <source>
        <strain evidence="2">LD5P10</strain>
    </source>
</reference>
<name>A0A9X2AY78_9CORY</name>
<evidence type="ECO:0000259" key="1">
    <source>
        <dbReference type="PROSITE" id="PS51186"/>
    </source>
</evidence>
<evidence type="ECO:0000313" key="3">
    <source>
        <dbReference type="Proteomes" id="UP001139207"/>
    </source>
</evidence>
<dbReference type="Pfam" id="PF13673">
    <property type="entry name" value="Acetyltransf_10"/>
    <property type="match status" value="1"/>
</dbReference>
<dbReference type="EMBL" id="JALIEA010000006">
    <property type="protein sequence ID" value="MCJ7857308.1"/>
    <property type="molecule type" value="Genomic_DNA"/>
</dbReference>
<feature type="domain" description="N-acetyltransferase" evidence="1">
    <location>
        <begin position="12"/>
        <end position="158"/>
    </location>
</feature>
<sequence length="158" mass="17643">MATTVLSDIIVKRWDDLDTTEVYAIARLRSEVFLREQKVEDEELDWRDLDDGTLHLFIRSGREVVAYLRTLSVPALWNVPGADPVRRVLGRVATDPRYRGRGLAGALIGRAVELHAGEPIVLHAQTYITGLYGAHGFRAYGEEYDEGGIPHVSMVRAG</sequence>
<protein>
    <submittedName>
        <fullName evidence="2">GNAT family N-acetyltransferase</fullName>
        <ecNumber evidence="2">2.3.1.-</ecNumber>
    </submittedName>
</protein>
<evidence type="ECO:0000313" key="2">
    <source>
        <dbReference type="EMBL" id="MCJ7857308.1"/>
    </source>
</evidence>
<organism evidence="2 3">
    <name type="scientific">Corynebacterium kalidii</name>
    <dbReference type="NCBI Taxonomy" id="2931982"/>
    <lineage>
        <taxon>Bacteria</taxon>
        <taxon>Bacillati</taxon>
        <taxon>Actinomycetota</taxon>
        <taxon>Actinomycetes</taxon>
        <taxon>Mycobacteriales</taxon>
        <taxon>Corynebacteriaceae</taxon>
        <taxon>Corynebacterium</taxon>
    </lineage>
</organism>